<dbReference type="EMBL" id="JACEGQ020000011">
    <property type="protein sequence ID" value="KAH8493258.1"/>
    <property type="molecule type" value="Genomic_DNA"/>
</dbReference>
<dbReference type="InterPro" id="IPR036396">
    <property type="entry name" value="Cyt_P450_sf"/>
</dbReference>
<protein>
    <submittedName>
        <fullName evidence="4">Uncharacterized protein</fullName>
    </submittedName>
</protein>
<proteinExistence type="inferred from homology"/>
<evidence type="ECO:0000313" key="5">
    <source>
        <dbReference type="Proteomes" id="UP000807159"/>
    </source>
</evidence>
<comment type="similarity">
    <text evidence="1">Belongs to the cytochrome P450 family.</text>
</comment>
<name>A0A8T2XJD7_POPDE</name>
<dbReference type="SUPFAM" id="SSF48264">
    <property type="entry name" value="Cytochrome P450"/>
    <property type="match status" value="1"/>
</dbReference>
<evidence type="ECO:0000256" key="3">
    <source>
        <dbReference type="ARBA" id="ARBA00023004"/>
    </source>
</evidence>
<dbReference type="GO" id="GO:0016705">
    <property type="term" value="F:oxidoreductase activity, acting on paired donors, with incorporation or reduction of molecular oxygen"/>
    <property type="evidence" value="ECO:0007669"/>
    <property type="project" value="InterPro"/>
</dbReference>
<gene>
    <name evidence="4" type="ORF">H0E87_020092</name>
</gene>
<dbReference type="Proteomes" id="UP000807159">
    <property type="component" value="Chromosome 11"/>
</dbReference>
<keyword evidence="2" id="KW-0479">Metal-binding</keyword>
<dbReference type="GO" id="GO:0004497">
    <property type="term" value="F:monooxygenase activity"/>
    <property type="evidence" value="ECO:0007669"/>
    <property type="project" value="InterPro"/>
</dbReference>
<sequence length="123" mass="14045">MFLHGLAANKFIYTCDGSSLVNQHPLSPEMLKQYVGKIDEEVRKHFEMHWHGKQKISAMLLMKTLTFNILSSLIIGIEQGEKRDILVELFQELLKGVLSVPINLPFTCFNQLLKGTTTQLNKD</sequence>
<dbReference type="PANTHER" id="PTHR24286">
    <property type="entry name" value="CYTOCHROME P450 26"/>
    <property type="match status" value="1"/>
</dbReference>
<dbReference type="Gene3D" id="1.10.630.10">
    <property type="entry name" value="Cytochrome P450"/>
    <property type="match status" value="1"/>
</dbReference>
<evidence type="ECO:0000256" key="2">
    <source>
        <dbReference type="ARBA" id="ARBA00022723"/>
    </source>
</evidence>
<dbReference type="PANTHER" id="PTHR24286:SF217">
    <property type="entry name" value="OS07G0520300 PROTEIN"/>
    <property type="match status" value="1"/>
</dbReference>
<dbReference type="GO" id="GO:0005506">
    <property type="term" value="F:iron ion binding"/>
    <property type="evidence" value="ECO:0007669"/>
    <property type="project" value="InterPro"/>
</dbReference>
<keyword evidence="3" id="KW-0408">Iron</keyword>
<dbReference type="GO" id="GO:0016125">
    <property type="term" value="P:sterol metabolic process"/>
    <property type="evidence" value="ECO:0007669"/>
    <property type="project" value="TreeGrafter"/>
</dbReference>
<evidence type="ECO:0000313" key="4">
    <source>
        <dbReference type="EMBL" id="KAH8493258.1"/>
    </source>
</evidence>
<comment type="caution">
    <text evidence="4">The sequence shown here is derived from an EMBL/GenBank/DDBJ whole genome shotgun (WGS) entry which is preliminary data.</text>
</comment>
<organism evidence="4 5">
    <name type="scientific">Populus deltoides</name>
    <name type="common">Eastern poplar</name>
    <name type="synonym">Eastern cottonwood</name>
    <dbReference type="NCBI Taxonomy" id="3696"/>
    <lineage>
        <taxon>Eukaryota</taxon>
        <taxon>Viridiplantae</taxon>
        <taxon>Streptophyta</taxon>
        <taxon>Embryophyta</taxon>
        <taxon>Tracheophyta</taxon>
        <taxon>Spermatophyta</taxon>
        <taxon>Magnoliopsida</taxon>
        <taxon>eudicotyledons</taxon>
        <taxon>Gunneridae</taxon>
        <taxon>Pentapetalae</taxon>
        <taxon>rosids</taxon>
        <taxon>fabids</taxon>
        <taxon>Malpighiales</taxon>
        <taxon>Salicaceae</taxon>
        <taxon>Saliceae</taxon>
        <taxon>Populus</taxon>
    </lineage>
</organism>
<evidence type="ECO:0000256" key="1">
    <source>
        <dbReference type="ARBA" id="ARBA00010617"/>
    </source>
</evidence>
<accession>A0A8T2XJD7</accession>
<dbReference type="GO" id="GO:0020037">
    <property type="term" value="F:heme binding"/>
    <property type="evidence" value="ECO:0007669"/>
    <property type="project" value="InterPro"/>
</dbReference>
<reference evidence="4" key="1">
    <citation type="journal article" date="2021" name="J. Hered.">
        <title>Genome Assembly of Salicaceae Populus deltoides (Eastern Cottonwood) I-69 Based on Nanopore Sequencing and Hi-C Technologies.</title>
        <authorList>
            <person name="Bai S."/>
            <person name="Wu H."/>
            <person name="Zhang J."/>
            <person name="Pan Z."/>
            <person name="Zhao W."/>
            <person name="Li Z."/>
            <person name="Tong C."/>
        </authorList>
    </citation>
    <scope>NUCLEOTIDE SEQUENCE</scope>
    <source>
        <tissue evidence="4">Leaf</tissue>
    </source>
</reference>
<keyword evidence="5" id="KW-1185">Reference proteome</keyword>
<dbReference type="AlphaFoldDB" id="A0A8T2XJD7"/>